<dbReference type="PANTHER" id="PTHR14187:SF5">
    <property type="entry name" value="HEAT SHOCK 70 KDA PROTEIN 12A"/>
    <property type="match status" value="1"/>
</dbReference>
<dbReference type="Proteomes" id="UP001500655">
    <property type="component" value="Unassembled WGS sequence"/>
</dbReference>
<keyword evidence="2" id="KW-1185">Reference proteome</keyword>
<name>A0ABN2L8M4_9ACTN</name>
<dbReference type="CDD" id="cd10229">
    <property type="entry name" value="ASKHA_NBD_HSP70_HSPA12"/>
    <property type="match status" value="1"/>
</dbReference>
<dbReference type="RefSeq" id="WP_344088338.1">
    <property type="nucleotide sequence ID" value="NZ_BAAALS010000049.1"/>
</dbReference>
<evidence type="ECO:0000313" key="2">
    <source>
        <dbReference type="Proteomes" id="UP001500655"/>
    </source>
</evidence>
<protein>
    <submittedName>
        <fullName evidence="1">Uncharacterized protein</fullName>
    </submittedName>
</protein>
<dbReference type="SUPFAM" id="SSF53067">
    <property type="entry name" value="Actin-like ATPase domain"/>
    <property type="match status" value="2"/>
</dbReference>
<sequence length="604" mass="66441">MTHTKEFKIVVALDFGTYGSGFSWSTVPELDRPDSTIYHSAFSGAPANYRKNLTAVLLNADGTLRSWGFPARDDWKHAAAAGNPANLGYAQRFKMSIRPEPEFEDVPEYAGSLADVGRSKLLPLIVHVLRMLREAVLEQIAAASVQAGGQTIGYKPDDIRWCITVPAIWEEHEKALMRQAAMEAGIPGDEDRLIIAIEPEAAAVFCAFHQSISLTHDQRSQINLGIVGNRFMVVDCGGGTVDITAYKVGAVDGDRQGLTEIGLPGGGKLGSEYVTLAFRKVMADWFGAKAMAAIAAKHPEGVLAMETEWDRWKVDFASRETSSGEIVIDQDRFVNVPHEIMMNLGWHAKRRLKKASPTGSRIKMTAADSQALFDPIVHGILEKIQQQLDEMIRHDGQNPGRERILLVGGFARSEYLKAKITKRFGDRVDVVVPLDPAIAVLAGAVRFARDPSVIWARRSKYTYGFALNQPFEPGVDNAARLERDEDKEARCTRFAIAVQRGETVAVGSQTPPVMVVPMSSAHENISLDIYASTTASPRYPDDPGCWQLGSVKVPLKETVGWSREKRKVAVSFVVGKTTIEVVATDLHTGKRHKGTVTFEEQYPE</sequence>
<reference evidence="1 2" key="1">
    <citation type="journal article" date="2019" name="Int. J. Syst. Evol. Microbiol.">
        <title>The Global Catalogue of Microorganisms (GCM) 10K type strain sequencing project: providing services to taxonomists for standard genome sequencing and annotation.</title>
        <authorList>
            <consortium name="The Broad Institute Genomics Platform"/>
            <consortium name="The Broad Institute Genome Sequencing Center for Infectious Disease"/>
            <person name="Wu L."/>
            <person name="Ma J."/>
        </authorList>
    </citation>
    <scope>NUCLEOTIDE SEQUENCE [LARGE SCALE GENOMIC DNA]</scope>
    <source>
        <strain evidence="1 2">JCM 13249</strain>
    </source>
</reference>
<dbReference type="EMBL" id="BAAALS010000049">
    <property type="protein sequence ID" value="GAA1776679.1"/>
    <property type="molecule type" value="Genomic_DNA"/>
</dbReference>
<dbReference type="PANTHER" id="PTHR14187">
    <property type="entry name" value="ALPHA KINASE/ELONGATION FACTOR 2 KINASE"/>
    <property type="match status" value="1"/>
</dbReference>
<organism evidence="1 2">
    <name type="scientific">Luedemannella helvata</name>
    <dbReference type="NCBI Taxonomy" id="349315"/>
    <lineage>
        <taxon>Bacteria</taxon>
        <taxon>Bacillati</taxon>
        <taxon>Actinomycetota</taxon>
        <taxon>Actinomycetes</taxon>
        <taxon>Micromonosporales</taxon>
        <taxon>Micromonosporaceae</taxon>
        <taxon>Luedemannella</taxon>
    </lineage>
</organism>
<gene>
    <name evidence="1" type="ORF">GCM10009681_54920</name>
</gene>
<dbReference type="InterPro" id="IPR043129">
    <property type="entry name" value="ATPase_NBD"/>
</dbReference>
<proteinExistence type="predicted"/>
<dbReference type="Gene3D" id="3.90.640.10">
    <property type="entry name" value="Actin, Chain A, domain 4"/>
    <property type="match status" value="1"/>
</dbReference>
<dbReference type="Gene3D" id="3.30.420.40">
    <property type="match status" value="2"/>
</dbReference>
<comment type="caution">
    <text evidence="1">The sequence shown here is derived from an EMBL/GenBank/DDBJ whole genome shotgun (WGS) entry which is preliminary data.</text>
</comment>
<evidence type="ECO:0000313" key="1">
    <source>
        <dbReference type="EMBL" id="GAA1776679.1"/>
    </source>
</evidence>
<accession>A0ABN2L8M4</accession>